<dbReference type="EMBL" id="BLPF01000002">
    <property type="protein sequence ID" value="GFJ81167.1"/>
    <property type="molecule type" value="Genomic_DNA"/>
</dbReference>
<gene>
    <name evidence="2" type="ORF">Phou_053470</name>
</gene>
<dbReference type="Proteomes" id="UP000482800">
    <property type="component" value="Unassembled WGS sequence"/>
</dbReference>
<accession>A0A6V8KHI8</accession>
<dbReference type="PANTHER" id="PTHR43642:SF1">
    <property type="entry name" value="HYBRID SIGNAL TRANSDUCTION HISTIDINE KINASE G"/>
    <property type="match status" value="1"/>
</dbReference>
<dbReference type="InterPro" id="IPR008266">
    <property type="entry name" value="Tyr_kinase_AS"/>
</dbReference>
<reference evidence="2 3" key="1">
    <citation type="submission" date="2020-03" db="EMBL/GenBank/DDBJ databases">
        <title>Whole genome shotgun sequence of Phytohabitans houttuyneae NBRC 108639.</title>
        <authorList>
            <person name="Komaki H."/>
            <person name="Tamura T."/>
        </authorList>
    </citation>
    <scope>NUCLEOTIDE SEQUENCE [LARGE SCALE GENOMIC DNA]</scope>
    <source>
        <strain evidence="2 3">NBRC 108639</strain>
    </source>
</reference>
<dbReference type="GO" id="GO:0005524">
    <property type="term" value="F:ATP binding"/>
    <property type="evidence" value="ECO:0007669"/>
    <property type="project" value="InterPro"/>
</dbReference>
<dbReference type="Gene3D" id="1.10.510.10">
    <property type="entry name" value="Transferase(Phosphotransferase) domain 1"/>
    <property type="match status" value="1"/>
</dbReference>
<proteinExistence type="predicted"/>
<feature type="domain" description="Protein kinase" evidence="1">
    <location>
        <begin position="1"/>
        <end position="234"/>
    </location>
</feature>
<dbReference type="InterPro" id="IPR053159">
    <property type="entry name" value="Hybrid_Histidine_Kinase"/>
</dbReference>
<dbReference type="Pfam" id="PF00069">
    <property type="entry name" value="Pkinase"/>
    <property type="match status" value="1"/>
</dbReference>
<sequence>MFLADGSVISKEPLGPDADRRLRHELAILSRLSGLPGIAQLAAAPARPGAILLADVGGVSLGGTALPWRPVDLIALALSLGRAVAGMHQRGVMHTDISPTNILVSDKTREPWLIDFALATTFVQTRPDLTPTEIVGTLPYLAPELTGRTGRAVDQRADLYALGATLYETATGKPPFGAGDPLQLVHDHLARVPVPPAEVNPAIPGSLSAIIMHLLEKEPDNRYQTAEGLIHDLVRVREGSAEHLHIGERDFPLRLRPPSRIVGRDSEIDALAAAFEASKVGNCPGLLVGGAPGVGKTSLIEQLRPLVAASGGWFVSGKFDQYRRDLEFDGVHQAFRALGRLLLALPEDELAEVRGRILRALGHGAGLATAVTPELATLLRVEPERGDPLTAEARAQRNSLEILRAVASRERPVVFVVDDLQWAGRTPVGFVEMVLGGHEKVDGLLLVSAYREPEADHPLAALISRWQREKTGPARLWLGDLSATSLATLVADMLRMEVDEVAPSPSPSCGAPAATRTRRWSCSTRCGATGCCGPRTRAGSGTRPRCAAQPGRWTCPTCSPRGSRRCRRRPAACWSS</sequence>
<name>A0A6V8KHI8_9ACTN</name>
<dbReference type="InterPro" id="IPR027417">
    <property type="entry name" value="P-loop_NTPase"/>
</dbReference>
<comment type="caution">
    <text evidence="2">The sequence shown here is derived from an EMBL/GenBank/DDBJ whole genome shotgun (WGS) entry which is preliminary data.</text>
</comment>
<dbReference type="AlphaFoldDB" id="A0A6V8KHI8"/>
<dbReference type="Pfam" id="PF13191">
    <property type="entry name" value="AAA_16"/>
    <property type="match status" value="1"/>
</dbReference>
<dbReference type="GO" id="GO:0004672">
    <property type="term" value="F:protein kinase activity"/>
    <property type="evidence" value="ECO:0007669"/>
    <property type="project" value="InterPro"/>
</dbReference>
<organism evidence="2 3">
    <name type="scientific">Phytohabitans houttuyneae</name>
    <dbReference type="NCBI Taxonomy" id="1076126"/>
    <lineage>
        <taxon>Bacteria</taxon>
        <taxon>Bacillati</taxon>
        <taxon>Actinomycetota</taxon>
        <taxon>Actinomycetes</taxon>
        <taxon>Micromonosporales</taxon>
        <taxon>Micromonosporaceae</taxon>
    </lineage>
</organism>
<dbReference type="InterPro" id="IPR000719">
    <property type="entry name" value="Prot_kinase_dom"/>
</dbReference>
<dbReference type="SUPFAM" id="SSF56112">
    <property type="entry name" value="Protein kinase-like (PK-like)"/>
    <property type="match status" value="1"/>
</dbReference>
<dbReference type="SMART" id="SM00220">
    <property type="entry name" value="S_TKc"/>
    <property type="match status" value="1"/>
</dbReference>
<dbReference type="InterPro" id="IPR041664">
    <property type="entry name" value="AAA_16"/>
</dbReference>
<dbReference type="SUPFAM" id="SSF52540">
    <property type="entry name" value="P-loop containing nucleoside triphosphate hydrolases"/>
    <property type="match status" value="1"/>
</dbReference>
<keyword evidence="3" id="KW-1185">Reference proteome</keyword>
<evidence type="ECO:0000313" key="2">
    <source>
        <dbReference type="EMBL" id="GFJ81167.1"/>
    </source>
</evidence>
<evidence type="ECO:0000259" key="1">
    <source>
        <dbReference type="PROSITE" id="PS50011"/>
    </source>
</evidence>
<reference evidence="2 3" key="2">
    <citation type="submission" date="2020-03" db="EMBL/GenBank/DDBJ databases">
        <authorList>
            <person name="Ichikawa N."/>
            <person name="Kimura A."/>
            <person name="Kitahashi Y."/>
            <person name="Uohara A."/>
        </authorList>
    </citation>
    <scope>NUCLEOTIDE SEQUENCE [LARGE SCALE GENOMIC DNA]</scope>
    <source>
        <strain evidence="2 3">NBRC 108639</strain>
    </source>
</reference>
<evidence type="ECO:0000313" key="3">
    <source>
        <dbReference type="Proteomes" id="UP000482800"/>
    </source>
</evidence>
<protein>
    <recommendedName>
        <fullName evidence="1">Protein kinase domain-containing protein</fullName>
    </recommendedName>
</protein>
<dbReference type="Gene3D" id="3.40.50.300">
    <property type="entry name" value="P-loop containing nucleotide triphosphate hydrolases"/>
    <property type="match status" value="1"/>
</dbReference>
<dbReference type="PANTHER" id="PTHR43642">
    <property type="entry name" value="HYBRID SIGNAL TRANSDUCTION HISTIDINE KINASE G"/>
    <property type="match status" value="1"/>
</dbReference>
<dbReference type="CDD" id="cd14014">
    <property type="entry name" value="STKc_PknB_like"/>
    <property type="match status" value="1"/>
</dbReference>
<dbReference type="PROSITE" id="PS00109">
    <property type="entry name" value="PROTEIN_KINASE_TYR"/>
    <property type="match status" value="1"/>
</dbReference>
<dbReference type="PROSITE" id="PS50011">
    <property type="entry name" value="PROTEIN_KINASE_DOM"/>
    <property type="match status" value="1"/>
</dbReference>
<dbReference type="InterPro" id="IPR011009">
    <property type="entry name" value="Kinase-like_dom_sf"/>
</dbReference>